<dbReference type="Proteomes" id="UP001177003">
    <property type="component" value="Chromosome 7"/>
</dbReference>
<sequence length="202" mass="22261">MYGLKKPAGKRKSPTPTLSKSDGENSDSKTESDIHIEEDLPVRNEEDDPVRTEEHESIRIEEVEQVRNEPHVLTEASSPNREVIPPLNDFIPSQPSSPKTTASIPITMAPMPPLVSSQPSITIPVTILIFTKSTISHHTSATLQAQSMYLIRGLTLQVFQAIPFQIRIDSEDEGSTTKGELKSLHENIDQLLLASQVSTSEA</sequence>
<feature type="region of interest" description="Disordered" evidence="1">
    <location>
        <begin position="1"/>
        <end position="60"/>
    </location>
</feature>
<evidence type="ECO:0000313" key="2">
    <source>
        <dbReference type="EMBL" id="CAI9294331.1"/>
    </source>
</evidence>
<feature type="region of interest" description="Disordered" evidence="1">
    <location>
        <begin position="73"/>
        <end position="99"/>
    </location>
</feature>
<dbReference type="EMBL" id="OX465083">
    <property type="protein sequence ID" value="CAI9294331.1"/>
    <property type="molecule type" value="Genomic_DNA"/>
</dbReference>
<organism evidence="2 3">
    <name type="scientific">Lactuca saligna</name>
    <name type="common">Willowleaf lettuce</name>
    <dbReference type="NCBI Taxonomy" id="75948"/>
    <lineage>
        <taxon>Eukaryota</taxon>
        <taxon>Viridiplantae</taxon>
        <taxon>Streptophyta</taxon>
        <taxon>Embryophyta</taxon>
        <taxon>Tracheophyta</taxon>
        <taxon>Spermatophyta</taxon>
        <taxon>Magnoliopsida</taxon>
        <taxon>eudicotyledons</taxon>
        <taxon>Gunneridae</taxon>
        <taxon>Pentapetalae</taxon>
        <taxon>asterids</taxon>
        <taxon>campanulids</taxon>
        <taxon>Asterales</taxon>
        <taxon>Asteraceae</taxon>
        <taxon>Cichorioideae</taxon>
        <taxon>Cichorieae</taxon>
        <taxon>Lactucinae</taxon>
        <taxon>Lactuca</taxon>
    </lineage>
</organism>
<dbReference type="AlphaFoldDB" id="A0AA35ZLF3"/>
<evidence type="ECO:0000313" key="3">
    <source>
        <dbReference type="Proteomes" id="UP001177003"/>
    </source>
</evidence>
<feature type="compositionally biased region" description="Basic and acidic residues" evidence="1">
    <location>
        <begin position="21"/>
        <end position="60"/>
    </location>
</feature>
<proteinExistence type="predicted"/>
<accession>A0AA35ZLF3</accession>
<reference evidence="2" key="1">
    <citation type="submission" date="2023-04" db="EMBL/GenBank/DDBJ databases">
        <authorList>
            <person name="Vijverberg K."/>
            <person name="Xiong W."/>
            <person name="Schranz E."/>
        </authorList>
    </citation>
    <scope>NUCLEOTIDE SEQUENCE</scope>
</reference>
<keyword evidence="3" id="KW-1185">Reference proteome</keyword>
<protein>
    <submittedName>
        <fullName evidence="2">Uncharacterized protein</fullName>
    </submittedName>
</protein>
<evidence type="ECO:0000256" key="1">
    <source>
        <dbReference type="SAM" id="MobiDB-lite"/>
    </source>
</evidence>
<name>A0AA35ZLF3_LACSI</name>
<gene>
    <name evidence="2" type="ORF">LSALG_LOCUS33317</name>
</gene>